<evidence type="ECO:0000313" key="10">
    <source>
        <dbReference type="EMBL" id="CAB4709000.1"/>
    </source>
</evidence>
<dbReference type="Gene3D" id="3.30.565.10">
    <property type="entry name" value="Histidine kinase-like ATPase, C-terminal domain"/>
    <property type="match status" value="1"/>
</dbReference>
<dbReference type="SUPFAM" id="SSF55874">
    <property type="entry name" value="ATPase domain of HSP90 chaperone/DNA topoisomerase II/histidine kinase"/>
    <property type="match status" value="1"/>
</dbReference>
<evidence type="ECO:0000256" key="1">
    <source>
        <dbReference type="ARBA" id="ARBA00000085"/>
    </source>
</evidence>
<sequence length="472" mass="50206">MAVLALAGVSATVAVQRADEHTTHLREAEIEHLRIGRALATAESALTRWVDQGDRSGLRDFRDARVYLLERRVDLARELDGDRSAALEAEDEAVDAWLDGYAAAAEDPTDDATTPSRARGAALLDTADEAYDVAADRLTVAVDSAATRATWTFRVAVGALVALGALAVLAAQRGRSRLVQVLVTPLARLEAATQHSGRRQPGVRAPVDGPAEVRAIARAINDLLGAQERARAAERRLQGDQRALDAARHDFASNVSHELRTPLTTIHGQLEVVADEFEGRMDPRHERMLAAAQRNVERLTTLIDDLLLSADGSQRATALLDTDLGSLLAASVADVALAAGARGVRIEVAPLRGSVVLRADPPALQRAITDLLSNAVKFSRDGGLVEVQVVAGAHEVQVMVTDHGIGVPSAEQPLLGTRFFRASNAVRLEIAGTGLGLRRARTAAVRHGGDLVVRSVEDEGTTVTVRLSTGAR</sequence>
<dbReference type="SMART" id="SM00388">
    <property type="entry name" value="HisKA"/>
    <property type="match status" value="1"/>
</dbReference>
<keyword evidence="6" id="KW-0902">Two-component regulatory system</keyword>
<gene>
    <name evidence="10" type="ORF">UFOPK2579_01339</name>
</gene>
<dbReference type="EMBL" id="CAEZXR010000147">
    <property type="protein sequence ID" value="CAB4709000.1"/>
    <property type="molecule type" value="Genomic_DNA"/>
</dbReference>
<dbReference type="EC" id="2.7.13.3" evidence="2"/>
<dbReference type="CDD" id="cd00082">
    <property type="entry name" value="HisKA"/>
    <property type="match status" value="1"/>
</dbReference>
<dbReference type="Gene3D" id="1.10.287.130">
    <property type="match status" value="1"/>
</dbReference>
<proteinExistence type="predicted"/>
<dbReference type="PANTHER" id="PTHR43711:SF28">
    <property type="entry name" value="SENSOR HISTIDINE KINASE YXDK"/>
    <property type="match status" value="1"/>
</dbReference>
<comment type="catalytic activity">
    <reaction evidence="1">
        <text>ATP + protein L-histidine = ADP + protein N-phospho-L-histidine.</text>
        <dbReference type="EC" id="2.7.13.3"/>
    </reaction>
</comment>
<dbReference type="InterPro" id="IPR003594">
    <property type="entry name" value="HATPase_dom"/>
</dbReference>
<evidence type="ECO:0000256" key="7">
    <source>
        <dbReference type="SAM" id="Coils"/>
    </source>
</evidence>
<dbReference type="PROSITE" id="PS50885">
    <property type="entry name" value="HAMP"/>
    <property type="match status" value="1"/>
</dbReference>
<organism evidence="10">
    <name type="scientific">freshwater metagenome</name>
    <dbReference type="NCBI Taxonomy" id="449393"/>
    <lineage>
        <taxon>unclassified sequences</taxon>
        <taxon>metagenomes</taxon>
        <taxon>ecological metagenomes</taxon>
    </lineage>
</organism>
<dbReference type="PROSITE" id="PS50109">
    <property type="entry name" value="HIS_KIN"/>
    <property type="match status" value="1"/>
</dbReference>
<dbReference type="InterPro" id="IPR004358">
    <property type="entry name" value="Sig_transdc_His_kin-like_C"/>
</dbReference>
<evidence type="ECO:0000259" key="8">
    <source>
        <dbReference type="PROSITE" id="PS50109"/>
    </source>
</evidence>
<dbReference type="InterPro" id="IPR003660">
    <property type="entry name" value="HAMP_dom"/>
</dbReference>
<dbReference type="InterPro" id="IPR050736">
    <property type="entry name" value="Sensor_HK_Regulatory"/>
</dbReference>
<name>A0A6J6QB61_9ZZZZ</name>
<dbReference type="InterPro" id="IPR005467">
    <property type="entry name" value="His_kinase_dom"/>
</dbReference>
<feature type="domain" description="Histidine kinase" evidence="8">
    <location>
        <begin position="254"/>
        <end position="471"/>
    </location>
</feature>
<keyword evidence="7" id="KW-0175">Coiled coil</keyword>
<dbReference type="SMART" id="SM00387">
    <property type="entry name" value="HATPase_c"/>
    <property type="match status" value="1"/>
</dbReference>
<dbReference type="Pfam" id="PF00512">
    <property type="entry name" value="HisKA"/>
    <property type="match status" value="1"/>
</dbReference>
<dbReference type="AlphaFoldDB" id="A0A6J6QB61"/>
<dbReference type="FunFam" id="1.10.287.130:FF:000001">
    <property type="entry name" value="Two-component sensor histidine kinase"/>
    <property type="match status" value="1"/>
</dbReference>
<evidence type="ECO:0000256" key="4">
    <source>
        <dbReference type="ARBA" id="ARBA00022679"/>
    </source>
</evidence>
<protein>
    <recommendedName>
        <fullName evidence="2">histidine kinase</fullName>
        <ecNumber evidence="2">2.7.13.3</ecNumber>
    </recommendedName>
</protein>
<dbReference type="SMART" id="SM00304">
    <property type="entry name" value="HAMP"/>
    <property type="match status" value="1"/>
</dbReference>
<keyword evidence="3" id="KW-0597">Phosphoprotein</keyword>
<feature type="domain" description="HAMP" evidence="9">
    <location>
        <begin position="180"/>
        <end position="232"/>
    </location>
</feature>
<reference evidence="10" key="1">
    <citation type="submission" date="2020-05" db="EMBL/GenBank/DDBJ databases">
        <authorList>
            <person name="Chiriac C."/>
            <person name="Salcher M."/>
            <person name="Ghai R."/>
            <person name="Kavagutti S V."/>
        </authorList>
    </citation>
    <scope>NUCLEOTIDE SEQUENCE</scope>
</reference>
<keyword evidence="5" id="KW-0418">Kinase</keyword>
<dbReference type="InterPro" id="IPR003661">
    <property type="entry name" value="HisK_dim/P_dom"/>
</dbReference>
<evidence type="ECO:0000259" key="9">
    <source>
        <dbReference type="PROSITE" id="PS50885"/>
    </source>
</evidence>
<feature type="coiled-coil region" evidence="7">
    <location>
        <begin position="216"/>
        <end position="250"/>
    </location>
</feature>
<accession>A0A6J6QB61</accession>
<keyword evidence="4" id="KW-0808">Transferase</keyword>
<evidence type="ECO:0000256" key="3">
    <source>
        <dbReference type="ARBA" id="ARBA00022553"/>
    </source>
</evidence>
<dbReference type="Pfam" id="PF02518">
    <property type="entry name" value="HATPase_c"/>
    <property type="match status" value="1"/>
</dbReference>
<evidence type="ECO:0000256" key="5">
    <source>
        <dbReference type="ARBA" id="ARBA00022777"/>
    </source>
</evidence>
<dbReference type="CDD" id="cd00075">
    <property type="entry name" value="HATPase"/>
    <property type="match status" value="1"/>
</dbReference>
<evidence type="ECO:0000256" key="6">
    <source>
        <dbReference type="ARBA" id="ARBA00023012"/>
    </source>
</evidence>
<dbReference type="GO" id="GO:0000155">
    <property type="term" value="F:phosphorelay sensor kinase activity"/>
    <property type="evidence" value="ECO:0007669"/>
    <property type="project" value="InterPro"/>
</dbReference>
<evidence type="ECO:0000256" key="2">
    <source>
        <dbReference type="ARBA" id="ARBA00012438"/>
    </source>
</evidence>
<dbReference type="PANTHER" id="PTHR43711">
    <property type="entry name" value="TWO-COMPONENT HISTIDINE KINASE"/>
    <property type="match status" value="1"/>
</dbReference>
<dbReference type="PRINTS" id="PR00344">
    <property type="entry name" value="BCTRLSENSOR"/>
</dbReference>
<dbReference type="InterPro" id="IPR036097">
    <property type="entry name" value="HisK_dim/P_sf"/>
</dbReference>
<dbReference type="InterPro" id="IPR036890">
    <property type="entry name" value="HATPase_C_sf"/>
</dbReference>
<dbReference type="GO" id="GO:0016020">
    <property type="term" value="C:membrane"/>
    <property type="evidence" value="ECO:0007669"/>
    <property type="project" value="InterPro"/>
</dbReference>
<dbReference type="SUPFAM" id="SSF47384">
    <property type="entry name" value="Homodimeric domain of signal transducing histidine kinase"/>
    <property type="match status" value="1"/>
</dbReference>